<dbReference type="Pfam" id="PF03663">
    <property type="entry name" value="Glyco_hydro_76"/>
    <property type="match status" value="1"/>
</dbReference>
<sequence length="602" mass="67690">MARGFGSVRGITIGIVLLFSSFVRPLETPLRLVLQDESKLAYEVDNQNAAHGTPALESLPAAHDSSQPSSNHGPILTTDNAVHNLNQALSVLQYEYFSLWLGKWTTAIDWTAAVTSTYISATLTTLSRSFRYRSASSTPEDAIASQTIENTINRYFGQTTAFYYGEEAFAIRMQAFDDMLWVVLEWLESIRFIDSHSSAHHAGSWHGQQFIPPFAHRARVFYDLATQGWDWRLCGGGMTWNPRLLPYKNAITNELWITASVQMYLDFPGDANHSPFISAEDTPKECLSTPDLCEHFQATDFGRQRGKYDPIFRQNAINGYEWLANIGMRNEQGLYTDGFHIRDYRTNHSLTTCNERNEMVYSYNQGVILSGLRGLWEATGNATYLEDGYELIGNVIKATGWKTRKDPDKWHGLGSRGILTERCDPSGSCNQDGQTFKGIFFHHLIAFCESLPLEAVKEGSTFAASRELAERHRKKCDKYTAWVVHNARAALGTRDKKGRFGSWWGAAVKSEGVYDVDVEDVEDVEGAVDYRNDASALGRLDVLLDGHETRDKGGFLEDDITSEDLNDRGRGRTVETQGVGLSVVRAMVEFLRWRRNGSKDVD</sequence>
<evidence type="ECO:0000313" key="3">
    <source>
        <dbReference type="Proteomes" id="UP000813461"/>
    </source>
</evidence>
<dbReference type="EMBL" id="JAGMVJ010000035">
    <property type="protein sequence ID" value="KAH7067164.1"/>
    <property type="molecule type" value="Genomic_DNA"/>
</dbReference>
<reference evidence="2" key="1">
    <citation type="journal article" date="2021" name="Nat. Commun.">
        <title>Genetic determinants of endophytism in the Arabidopsis root mycobiome.</title>
        <authorList>
            <person name="Mesny F."/>
            <person name="Miyauchi S."/>
            <person name="Thiergart T."/>
            <person name="Pickel B."/>
            <person name="Atanasova L."/>
            <person name="Karlsson M."/>
            <person name="Huettel B."/>
            <person name="Barry K.W."/>
            <person name="Haridas S."/>
            <person name="Chen C."/>
            <person name="Bauer D."/>
            <person name="Andreopoulos W."/>
            <person name="Pangilinan J."/>
            <person name="LaButti K."/>
            <person name="Riley R."/>
            <person name="Lipzen A."/>
            <person name="Clum A."/>
            <person name="Drula E."/>
            <person name="Henrissat B."/>
            <person name="Kohler A."/>
            <person name="Grigoriev I.V."/>
            <person name="Martin F.M."/>
            <person name="Hacquard S."/>
        </authorList>
    </citation>
    <scope>NUCLEOTIDE SEQUENCE</scope>
    <source>
        <strain evidence="2">MPI-SDFR-AT-0120</strain>
    </source>
</reference>
<evidence type="ECO:0000313" key="2">
    <source>
        <dbReference type="EMBL" id="KAH7067164.1"/>
    </source>
</evidence>
<name>A0A8K0QT93_9PLEO</name>
<dbReference type="Gene3D" id="1.50.10.20">
    <property type="match status" value="1"/>
</dbReference>
<accession>A0A8K0QT93</accession>
<dbReference type="OrthoDB" id="4104179at2759"/>
<keyword evidence="3" id="KW-1185">Reference proteome</keyword>
<dbReference type="AlphaFoldDB" id="A0A8K0QT93"/>
<dbReference type="PANTHER" id="PTHR47791">
    <property type="entry name" value="MEIOTICALLY UP-REGULATED GENE 191 PROTEIN"/>
    <property type="match status" value="1"/>
</dbReference>
<keyword evidence="2" id="KW-0378">Hydrolase</keyword>
<dbReference type="Proteomes" id="UP000813461">
    <property type="component" value="Unassembled WGS sequence"/>
</dbReference>
<organism evidence="2 3">
    <name type="scientific">Paraphoma chrysanthemicola</name>
    <dbReference type="NCBI Taxonomy" id="798071"/>
    <lineage>
        <taxon>Eukaryota</taxon>
        <taxon>Fungi</taxon>
        <taxon>Dikarya</taxon>
        <taxon>Ascomycota</taxon>
        <taxon>Pezizomycotina</taxon>
        <taxon>Dothideomycetes</taxon>
        <taxon>Pleosporomycetidae</taxon>
        <taxon>Pleosporales</taxon>
        <taxon>Pleosporineae</taxon>
        <taxon>Phaeosphaeriaceae</taxon>
        <taxon>Paraphoma</taxon>
    </lineage>
</organism>
<dbReference type="GO" id="GO:0016787">
    <property type="term" value="F:hydrolase activity"/>
    <property type="evidence" value="ECO:0007669"/>
    <property type="project" value="UniProtKB-KW"/>
</dbReference>
<comment type="caution">
    <text evidence="2">The sequence shown here is derived from an EMBL/GenBank/DDBJ whole genome shotgun (WGS) entry which is preliminary data.</text>
</comment>
<dbReference type="GO" id="GO:0005975">
    <property type="term" value="P:carbohydrate metabolic process"/>
    <property type="evidence" value="ECO:0007669"/>
    <property type="project" value="InterPro"/>
</dbReference>
<feature type="region of interest" description="Disordered" evidence="1">
    <location>
        <begin position="58"/>
        <end position="77"/>
    </location>
</feature>
<evidence type="ECO:0000256" key="1">
    <source>
        <dbReference type="SAM" id="MobiDB-lite"/>
    </source>
</evidence>
<gene>
    <name evidence="2" type="ORF">FB567DRAFT_634763</name>
</gene>
<dbReference type="InterPro" id="IPR008928">
    <property type="entry name" value="6-hairpin_glycosidase_sf"/>
</dbReference>
<dbReference type="SUPFAM" id="SSF48208">
    <property type="entry name" value="Six-hairpin glycosidases"/>
    <property type="match status" value="1"/>
</dbReference>
<proteinExistence type="predicted"/>
<dbReference type="PANTHER" id="PTHR47791:SF2">
    <property type="entry name" value="ENDO MANNANASE, GH76 FAMILY (EUROFUNG)"/>
    <property type="match status" value="1"/>
</dbReference>
<dbReference type="InterPro" id="IPR005198">
    <property type="entry name" value="Glyco_hydro_76"/>
</dbReference>
<protein>
    <submittedName>
        <fullName evidence="2">Glycosyl hydrolase-like protein</fullName>
    </submittedName>
</protein>
<feature type="compositionally biased region" description="Polar residues" evidence="1">
    <location>
        <begin position="64"/>
        <end position="77"/>
    </location>
</feature>
<dbReference type="InterPro" id="IPR053169">
    <property type="entry name" value="MUG_Protein"/>
</dbReference>